<feature type="domain" description="AMP-dependent synthetase/ligase" evidence="2">
    <location>
        <begin position="27"/>
        <end position="365"/>
    </location>
</feature>
<dbReference type="InterPro" id="IPR042099">
    <property type="entry name" value="ANL_N_sf"/>
</dbReference>
<dbReference type="NCBIfam" id="NF005702">
    <property type="entry name" value="PRK07514.1"/>
    <property type="match status" value="1"/>
</dbReference>
<comment type="caution">
    <text evidence="4">The sequence shown here is derived from an EMBL/GenBank/DDBJ whole genome shotgun (WGS) entry which is preliminary data.</text>
</comment>
<keyword evidence="5" id="KW-1185">Reference proteome</keyword>
<comment type="similarity">
    <text evidence="1">Belongs to the ATP-dependent AMP-binding enzyme family.</text>
</comment>
<evidence type="ECO:0000313" key="4">
    <source>
        <dbReference type="EMBL" id="MFC4363464.1"/>
    </source>
</evidence>
<dbReference type="InterPro" id="IPR025110">
    <property type="entry name" value="AMP-bd_C"/>
</dbReference>
<gene>
    <name evidence="4" type="ORF">ACFOX3_14210</name>
</gene>
<dbReference type="EMBL" id="JBHSCX010000020">
    <property type="protein sequence ID" value="MFC4363464.1"/>
    <property type="molecule type" value="Genomic_DNA"/>
</dbReference>
<proteinExistence type="inferred from homology"/>
<evidence type="ECO:0000256" key="1">
    <source>
        <dbReference type="ARBA" id="ARBA00006432"/>
    </source>
</evidence>
<dbReference type="Gene3D" id="3.30.300.30">
    <property type="match status" value="1"/>
</dbReference>
<dbReference type="RefSeq" id="WP_290261294.1">
    <property type="nucleotide sequence ID" value="NZ_JAUFQG010000004.1"/>
</dbReference>
<dbReference type="InterPro" id="IPR045851">
    <property type="entry name" value="AMP-bd_C_sf"/>
</dbReference>
<dbReference type="Gene3D" id="3.40.50.12780">
    <property type="entry name" value="N-terminal domain of ligase-like"/>
    <property type="match status" value="1"/>
</dbReference>
<dbReference type="PANTHER" id="PTHR43201">
    <property type="entry name" value="ACYL-COA SYNTHETASE"/>
    <property type="match status" value="1"/>
</dbReference>
<dbReference type="Pfam" id="PF00501">
    <property type="entry name" value="AMP-binding"/>
    <property type="match status" value="1"/>
</dbReference>
<evidence type="ECO:0000259" key="3">
    <source>
        <dbReference type="Pfam" id="PF13193"/>
    </source>
</evidence>
<dbReference type="Pfam" id="PF13193">
    <property type="entry name" value="AMP-binding_C"/>
    <property type="match status" value="1"/>
</dbReference>
<dbReference type="Proteomes" id="UP001595840">
    <property type="component" value="Unassembled WGS sequence"/>
</dbReference>
<name>A0ABV8V7K7_9GAMM</name>
<sequence>MTDNANLYAHFQQHFPTDKSTRLLCTPEGRTVSYGEAEQASARIANSLLKLGAKAGDRVTVQVTKSVENLFLYLACLRAGLVYHPLNTAYTTAELSYFLTNAEPTLIVCDSQATDLLSAVMPTECVKALLTLDADGSGSLMEGAANESSSADIAQRIGTDMAALLYSSGTTGKPKGIMLSHDNLRKNAQTLVQAWGFSAADHLLHMLPIYHVHGLFVALSCVLMSGASMAWHSGFRDQAAVTALPDCTVMMGVPTYYTRLLNNPAFGSQSCKSIRLFTSGSAPLLAETFVEFQSRTGHAILERYGMTETGMNTSNPLNGERRAGTVGPALPGVTVRIVDDTGQTLSNGDIGNIQVQGANVFSGYWRMPEKTAEDFTADGFFNTGDKGVIDTDGYLSIVGRAKDLIICGGLNVYPKEIELVIDDMPGVLESAVIGVPHADFGEAVLAVIVADGQAPSAEHIIQHCKTQLANFKVPKRVEFVATLPRNAMGKVQKNILREQFAT</sequence>
<evidence type="ECO:0000313" key="5">
    <source>
        <dbReference type="Proteomes" id="UP001595840"/>
    </source>
</evidence>
<dbReference type="PANTHER" id="PTHR43201:SF8">
    <property type="entry name" value="ACYL-COA SYNTHETASE FAMILY MEMBER 3"/>
    <property type="match status" value="1"/>
</dbReference>
<dbReference type="InterPro" id="IPR020845">
    <property type="entry name" value="AMP-binding_CS"/>
</dbReference>
<protein>
    <submittedName>
        <fullName evidence="4">Malonyl-CoA synthase</fullName>
    </submittedName>
</protein>
<evidence type="ECO:0000259" key="2">
    <source>
        <dbReference type="Pfam" id="PF00501"/>
    </source>
</evidence>
<dbReference type="CDD" id="cd05941">
    <property type="entry name" value="MCS"/>
    <property type="match status" value="1"/>
</dbReference>
<accession>A0ABV8V7K7</accession>
<organism evidence="4 5">
    <name type="scientific">Simiduia curdlanivorans</name>
    <dbReference type="NCBI Taxonomy" id="1492769"/>
    <lineage>
        <taxon>Bacteria</taxon>
        <taxon>Pseudomonadati</taxon>
        <taxon>Pseudomonadota</taxon>
        <taxon>Gammaproteobacteria</taxon>
        <taxon>Cellvibrionales</taxon>
        <taxon>Cellvibrionaceae</taxon>
        <taxon>Simiduia</taxon>
    </lineage>
</organism>
<feature type="domain" description="AMP-binding enzyme C-terminal" evidence="3">
    <location>
        <begin position="416"/>
        <end position="490"/>
    </location>
</feature>
<dbReference type="SUPFAM" id="SSF56801">
    <property type="entry name" value="Acetyl-CoA synthetase-like"/>
    <property type="match status" value="1"/>
</dbReference>
<dbReference type="InterPro" id="IPR000873">
    <property type="entry name" value="AMP-dep_synth/lig_dom"/>
</dbReference>
<dbReference type="PROSITE" id="PS00455">
    <property type="entry name" value="AMP_BINDING"/>
    <property type="match status" value="1"/>
</dbReference>
<reference evidence="5" key="1">
    <citation type="journal article" date="2019" name="Int. J. Syst. Evol. Microbiol.">
        <title>The Global Catalogue of Microorganisms (GCM) 10K type strain sequencing project: providing services to taxonomists for standard genome sequencing and annotation.</title>
        <authorList>
            <consortium name="The Broad Institute Genomics Platform"/>
            <consortium name="The Broad Institute Genome Sequencing Center for Infectious Disease"/>
            <person name="Wu L."/>
            <person name="Ma J."/>
        </authorList>
    </citation>
    <scope>NUCLEOTIDE SEQUENCE [LARGE SCALE GENOMIC DNA]</scope>
    <source>
        <strain evidence="5">CECT 8570</strain>
    </source>
</reference>